<dbReference type="PANTHER" id="PTHR33991">
    <property type="entry name" value="DNA REPAIR PROTEIN RECO"/>
    <property type="match status" value="1"/>
</dbReference>
<dbReference type="GO" id="GO:0006302">
    <property type="term" value="P:double-strand break repair"/>
    <property type="evidence" value="ECO:0007669"/>
    <property type="project" value="TreeGrafter"/>
</dbReference>
<dbReference type="PANTHER" id="PTHR33991:SF1">
    <property type="entry name" value="DNA REPAIR PROTEIN RECO"/>
    <property type="match status" value="1"/>
</dbReference>
<evidence type="ECO:0000256" key="8">
    <source>
        <dbReference type="HAMAP-Rule" id="MF_00201"/>
    </source>
</evidence>
<keyword evidence="4 8" id="KW-0227">DNA damage</keyword>
<evidence type="ECO:0000256" key="3">
    <source>
        <dbReference type="ARBA" id="ARBA00021310"/>
    </source>
</evidence>
<name>A0A5Q2FI57_9ACTN</name>
<dbReference type="NCBIfam" id="TIGR00613">
    <property type="entry name" value="reco"/>
    <property type="match status" value="1"/>
</dbReference>
<evidence type="ECO:0000259" key="9">
    <source>
        <dbReference type="Pfam" id="PF11967"/>
    </source>
</evidence>
<dbReference type="InterPro" id="IPR012340">
    <property type="entry name" value="NA-bd_OB-fold"/>
</dbReference>
<accession>A0A5Q2FI57</accession>
<evidence type="ECO:0000313" key="10">
    <source>
        <dbReference type="EMBL" id="QGF24345.1"/>
    </source>
</evidence>
<reference evidence="10 11" key="1">
    <citation type="submission" date="2019-10" db="EMBL/GenBank/DDBJ databases">
        <title>Genomic analysis of Raineyella sp. CBA3103.</title>
        <authorList>
            <person name="Roh S.W."/>
        </authorList>
    </citation>
    <scope>NUCLEOTIDE SEQUENCE [LARGE SCALE GENOMIC DNA]</scope>
    <source>
        <strain evidence="10 11">CBA3103</strain>
    </source>
</reference>
<dbReference type="InterPro" id="IPR042242">
    <property type="entry name" value="RecO_C"/>
</dbReference>
<evidence type="ECO:0000256" key="5">
    <source>
        <dbReference type="ARBA" id="ARBA00023172"/>
    </source>
</evidence>
<dbReference type="EMBL" id="CP045725">
    <property type="protein sequence ID" value="QGF24345.1"/>
    <property type="molecule type" value="Genomic_DNA"/>
</dbReference>
<evidence type="ECO:0000256" key="1">
    <source>
        <dbReference type="ARBA" id="ARBA00003065"/>
    </source>
</evidence>
<dbReference type="SUPFAM" id="SSF50249">
    <property type="entry name" value="Nucleic acid-binding proteins"/>
    <property type="match status" value="1"/>
</dbReference>
<dbReference type="AlphaFoldDB" id="A0A5Q2FI57"/>
<dbReference type="Pfam" id="PF11967">
    <property type="entry name" value="RecO_N"/>
    <property type="match status" value="1"/>
</dbReference>
<evidence type="ECO:0000256" key="7">
    <source>
        <dbReference type="ARBA" id="ARBA00033409"/>
    </source>
</evidence>
<evidence type="ECO:0000313" key="11">
    <source>
        <dbReference type="Proteomes" id="UP000386847"/>
    </source>
</evidence>
<dbReference type="HAMAP" id="MF_00201">
    <property type="entry name" value="RecO"/>
    <property type="match status" value="1"/>
</dbReference>
<evidence type="ECO:0000256" key="4">
    <source>
        <dbReference type="ARBA" id="ARBA00022763"/>
    </source>
</evidence>
<dbReference type="GO" id="GO:0043590">
    <property type="term" value="C:bacterial nucleoid"/>
    <property type="evidence" value="ECO:0007669"/>
    <property type="project" value="TreeGrafter"/>
</dbReference>
<evidence type="ECO:0000256" key="2">
    <source>
        <dbReference type="ARBA" id="ARBA00007452"/>
    </source>
</evidence>
<dbReference type="InterPro" id="IPR022572">
    <property type="entry name" value="DNA_rep/recomb_RecO_N"/>
</dbReference>
<dbReference type="SUPFAM" id="SSF57863">
    <property type="entry name" value="ArfGap/RecO-like zinc finger"/>
    <property type="match status" value="1"/>
</dbReference>
<keyword evidence="11" id="KW-1185">Reference proteome</keyword>
<proteinExistence type="inferred from homology"/>
<protein>
    <recommendedName>
        <fullName evidence="3 8">DNA repair protein RecO</fullName>
    </recommendedName>
    <alternativeName>
        <fullName evidence="7 8">Recombination protein O</fullName>
    </alternativeName>
</protein>
<evidence type="ECO:0000256" key="6">
    <source>
        <dbReference type="ARBA" id="ARBA00023204"/>
    </source>
</evidence>
<dbReference type="GO" id="GO:0006310">
    <property type="term" value="P:DNA recombination"/>
    <property type="evidence" value="ECO:0007669"/>
    <property type="project" value="UniProtKB-UniRule"/>
</dbReference>
<dbReference type="Pfam" id="PF02565">
    <property type="entry name" value="RecO_C"/>
    <property type="match status" value="1"/>
</dbReference>
<sequence>MPTYRDQAVVLRTHKLGEADRIITMLTRAHGKVRAVARGVRRTGSKFGARLEPFSHVDLQLASGRNLHYVDQVETIQAYGGRLAADYPAWTAGQVMVETADKLVGEEHQPALQQYRLLVGALAVLVRGTTDGPRPAAMVLDSYLLRSMAVAGYAPTFTDCASCGAPGPHTAFSPAAGGVVCRFCRPPASAHPQVATLNLLSALLVGDWAATSAVEATVQREASGLTAAFVNWHMERGLRSLSLVER</sequence>
<dbReference type="Gene3D" id="2.40.50.140">
    <property type="entry name" value="Nucleic acid-binding proteins"/>
    <property type="match status" value="1"/>
</dbReference>
<feature type="domain" description="DNA replication/recombination mediator RecO N-terminal" evidence="9">
    <location>
        <begin position="1"/>
        <end position="79"/>
    </location>
</feature>
<dbReference type="KEGG" id="rain:Rai3103_12500"/>
<organism evidence="10 11">
    <name type="scientific">Raineyella fluvialis</name>
    <dbReference type="NCBI Taxonomy" id="2662261"/>
    <lineage>
        <taxon>Bacteria</taxon>
        <taxon>Bacillati</taxon>
        <taxon>Actinomycetota</taxon>
        <taxon>Actinomycetes</taxon>
        <taxon>Propionibacteriales</taxon>
        <taxon>Propionibacteriaceae</taxon>
        <taxon>Raineyella</taxon>
    </lineage>
</organism>
<keyword evidence="6 8" id="KW-0234">DNA repair</keyword>
<dbReference type="InterPro" id="IPR003717">
    <property type="entry name" value="RecO"/>
</dbReference>
<dbReference type="RefSeq" id="WP_153572874.1">
    <property type="nucleotide sequence ID" value="NZ_CP045725.1"/>
</dbReference>
<dbReference type="Gene3D" id="1.20.1440.120">
    <property type="entry name" value="Recombination protein O, C-terminal domain"/>
    <property type="match status" value="1"/>
</dbReference>
<gene>
    <name evidence="8 10" type="primary">recO</name>
    <name evidence="10" type="ORF">Rai3103_12500</name>
</gene>
<dbReference type="Proteomes" id="UP000386847">
    <property type="component" value="Chromosome"/>
</dbReference>
<dbReference type="InterPro" id="IPR037278">
    <property type="entry name" value="ARFGAP/RecO"/>
</dbReference>
<keyword evidence="5 8" id="KW-0233">DNA recombination</keyword>
<comment type="function">
    <text evidence="1 8">Involved in DNA repair and RecF pathway recombination.</text>
</comment>
<comment type="similarity">
    <text evidence="2 8">Belongs to the RecO family.</text>
</comment>